<feature type="transmembrane region" description="Helical" evidence="1">
    <location>
        <begin position="144"/>
        <end position="164"/>
    </location>
</feature>
<keyword evidence="3" id="KW-1185">Reference proteome</keyword>
<protein>
    <submittedName>
        <fullName evidence="2">Uncharacterized protein</fullName>
    </submittedName>
</protein>
<accession>A0ABU9L5W9</accession>
<dbReference type="RefSeq" id="WP_342161375.1">
    <property type="nucleotide sequence ID" value="NZ_JBCDNA010000003.1"/>
</dbReference>
<keyword evidence="1" id="KW-0472">Membrane</keyword>
<dbReference type="Proteomes" id="UP001474120">
    <property type="component" value="Unassembled WGS sequence"/>
</dbReference>
<evidence type="ECO:0000313" key="3">
    <source>
        <dbReference type="Proteomes" id="UP001474120"/>
    </source>
</evidence>
<comment type="caution">
    <text evidence="2">The sequence shown here is derived from an EMBL/GenBank/DDBJ whole genome shotgun (WGS) entry which is preliminary data.</text>
</comment>
<keyword evidence="1" id="KW-0812">Transmembrane</keyword>
<organism evidence="2 3">
    <name type="scientific">Lutimonas vermicola</name>
    <dbReference type="NCBI Taxonomy" id="414288"/>
    <lineage>
        <taxon>Bacteria</taxon>
        <taxon>Pseudomonadati</taxon>
        <taxon>Bacteroidota</taxon>
        <taxon>Flavobacteriia</taxon>
        <taxon>Flavobacteriales</taxon>
        <taxon>Flavobacteriaceae</taxon>
        <taxon>Lutimonas</taxon>
    </lineage>
</organism>
<evidence type="ECO:0000313" key="2">
    <source>
        <dbReference type="EMBL" id="MEL4457214.1"/>
    </source>
</evidence>
<gene>
    <name evidence="2" type="ORF">AABB81_15000</name>
</gene>
<dbReference type="EMBL" id="JBCDNA010000003">
    <property type="protein sequence ID" value="MEL4457214.1"/>
    <property type="molecule type" value="Genomic_DNA"/>
</dbReference>
<sequence length="537" mass="61084">MKSKSTFIRHKITPCFLMLLVLFHSVGCKYYKVDSVETEEFVNILNMGEIHKYFVVHSGNVLYSLSKIEADASAISGNLQAAHDDVYYTEERKNRIKNNEKNIVNEVHIYLKKETDQISPGYVELPLTDIDEIRIIDRNTGKEIAVYALVTVGAIAIVSAIVALTKSSCPYVYVNNGELFVFEGETFGGAIAKNLEREDYMPLPSIKATDGTYSIRISNELKERQYTNLLELVVVEHASEQDVLLDKSGNPQLIGNISKPFLANSSSGEDILPLLDRKDAKVHLFNDHDYSKNEVLMKFKKPENASQAKLVIKGKNTLWFDYLFGEFLKIFGGYYADWMQKQAESSTAYRMQNIIDNDFPLFISIKKNGEWQLVDYLLTVGPLAPREFVVPVEISDIPSDEIEIKLHTGFMFWELDYAGVDFSENTDLKKRVIKPYLAVGTGSMDWKAALENADDTYMVQENTGDVTEILFEIPVSLQVQPHSTFLKTQGYYELIRDFEGLPELVQLKKFKTPGHFSDFSRERYLNVVNIEYGLASN</sequence>
<proteinExistence type="predicted"/>
<keyword evidence="1" id="KW-1133">Transmembrane helix</keyword>
<evidence type="ECO:0000256" key="1">
    <source>
        <dbReference type="SAM" id="Phobius"/>
    </source>
</evidence>
<name>A0ABU9L5W9_9FLAO</name>
<reference evidence="2 3" key="1">
    <citation type="submission" date="2024-04" db="EMBL/GenBank/DDBJ databases">
        <title>whole genome sequencing of Lutimonas vermicola strain IMCC1616.</title>
        <authorList>
            <person name="Bae S.S."/>
        </authorList>
    </citation>
    <scope>NUCLEOTIDE SEQUENCE [LARGE SCALE GENOMIC DNA]</scope>
    <source>
        <strain evidence="2 3">IMCC1616</strain>
    </source>
</reference>